<gene>
    <name evidence="1" type="ORF">CCR94_10620</name>
</gene>
<dbReference type="EMBL" id="NHSJ01000068">
    <property type="protein sequence ID" value="PPQ31004.1"/>
    <property type="molecule type" value="Genomic_DNA"/>
</dbReference>
<keyword evidence="2" id="KW-1185">Reference proteome</keyword>
<organism evidence="1 2">
    <name type="scientific">Rhodoblastus sphagnicola</name>
    <dbReference type="NCBI Taxonomy" id="333368"/>
    <lineage>
        <taxon>Bacteria</taxon>
        <taxon>Pseudomonadati</taxon>
        <taxon>Pseudomonadota</taxon>
        <taxon>Alphaproteobacteria</taxon>
        <taxon>Hyphomicrobiales</taxon>
        <taxon>Rhodoblastaceae</taxon>
        <taxon>Rhodoblastus</taxon>
    </lineage>
</organism>
<dbReference type="OrthoDB" id="9930228at2"/>
<evidence type="ECO:0000313" key="1">
    <source>
        <dbReference type="EMBL" id="PPQ31004.1"/>
    </source>
</evidence>
<sequence length="84" mass="9190">MTSAETIQPNVADARKKRLDQIGRLIAVSSEMLDVEPAMYALPCRKAGLKRVLTGQIFTATKNLLAVVDEMMAELRASTPEGEQ</sequence>
<proteinExistence type="predicted"/>
<comment type="caution">
    <text evidence="1">The sequence shown here is derived from an EMBL/GenBank/DDBJ whole genome shotgun (WGS) entry which is preliminary data.</text>
</comment>
<evidence type="ECO:0000313" key="2">
    <source>
        <dbReference type="Proteomes" id="UP000239089"/>
    </source>
</evidence>
<name>A0A2S6N8R6_9HYPH</name>
<dbReference type="Proteomes" id="UP000239089">
    <property type="component" value="Unassembled WGS sequence"/>
</dbReference>
<reference evidence="1 2" key="1">
    <citation type="journal article" date="2018" name="Arch. Microbiol.">
        <title>New insights into the metabolic potential of the phototrophic purple bacterium Rhodopila globiformis DSM 161(T) from its draft genome sequence and evidence for a vanadium-dependent nitrogenase.</title>
        <authorList>
            <person name="Imhoff J.F."/>
            <person name="Rahn T."/>
            <person name="Kunzel S."/>
            <person name="Neulinger S.C."/>
        </authorList>
    </citation>
    <scope>NUCLEOTIDE SEQUENCE [LARGE SCALE GENOMIC DNA]</scope>
    <source>
        <strain evidence="1 2">DSM 16996</strain>
    </source>
</reference>
<protein>
    <submittedName>
        <fullName evidence="1">Uncharacterized protein</fullName>
    </submittedName>
</protein>
<dbReference type="AlphaFoldDB" id="A0A2S6N8R6"/>
<dbReference type="RefSeq" id="WP_104507835.1">
    <property type="nucleotide sequence ID" value="NZ_JACIGC010000065.1"/>
</dbReference>
<accession>A0A2S6N8R6</accession>